<name>A0A6A6WFC5_9PEZI</name>
<feature type="compositionally biased region" description="Polar residues" evidence="1">
    <location>
        <begin position="1091"/>
        <end position="1101"/>
    </location>
</feature>
<keyword evidence="3" id="KW-1185">Reference proteome</keyword>
<dbReference type="Pfam" id="PF20162">
    <property type="entry name" value="Etd1"/>
    <property type="match status" value="1"/>
</dbReference>
<protein>
    <submittedName>
        <fullName evidence="2">Uncharacterized protein</fullName>
    </submittedName>
</protein>
<reference evidence="2" key="1">
    <citation type="journal article" date="2020" name="Stud. Mycol.">
        <title>101 Dothideomycetes genomes: a test case for predicting lifestyles and emergence of pathogens.</title>
        <authorList>
            <person name="Haridas S."/>
            <person name="Albert R."/>
            <person name="Binder M."/>
            <person name="Bloem J."/>
            <person name="Labutti K."/>
            <person name="Salamov A."/>
            <person name="Andreopoulos B."/>
            <person name="Baker S."/>
            <person name="Barry K."/>
            <person name="Bills G."/>
            <person name="Bluhm B."/>
            <person name="Cannon C."/>
            <person name="Castanera R."/>
            <person name="Culley D."/>
            <person name="Daum C."/>
            <person name="Ezra D."/>
            <person name="Gonzalez J."/>
            <person name="Henrissat B."/>
            <person name="Kuo A."/>
            <person name="Liang C."/>
            <person name="Lipzen A."/>
            <person name="Lutzoni F."/>
            <person name="Magnuson J."/>
            <person name="Mondo S."/>
            <person name="Nolan M."/>
            <person name="Ohm R."/>
            <person name="Pangilinan J."/>
            <person name="Park H.-J."/>
            <person name="Ramirez L."/>
            <person name="Alfaro M."/>
            <person name="Sun H."/>
            <person name="Tritt A."/>
            <person name="Yoshinaga Y."/>
            <person name="Zwiers L.-H."/>
            <person name="Turgeon B."/>
            <person name="Goodwin S."/>
            <person name="Spatafora J."/>
            <person name="Crous P."/>
            <person name="Grigoriev I."/>
        </authorList>
    </citation>
    <scope>NUCLEOTIDE SEQUENCE</scope>
    <source>
        <strain evidence="2">CBS 121739</strain>
    </source>
</reference>
<feature type="region of interest" description="Disordered" evidence="1">
    <location>
        <begin position="935"/>
        <end position="1007"/>
    </location>
</feature>
<feature type="compositionally biased region" description="Polar residues" evidence="1">
    <location>
        <begin position="969"/>
        <end position="991"/>
    </location>
</feature>
<accession>A0A6A6WFC5</accession>
<gene>
    <name evidence="2" type="ORF">EJ05DRAFT_496433</name>
</gene>
<feature type="compositionally biased region" description="Polar residues" evidence="1">
    <location>
        <begin position="687"/>
        <end position="700"/>
    </location>
</feature>
<feature type="region of interest" description="Disordered" evidence="1">
    <location>
        <begin position="411"/>
        <end position="437"/>
    </location>
</feature>
<dbReference type="GeneID" id="54487445"/>
<feature type="compositionally biased region" description="Basic and acidic residues" evidence="1">
    <location>
        <begin position="1080"/>
        <end position="1090"/>
    </location>
</feature>
<evidence type="ECO:0000313" key="3">
    <source>
        <dbReference type="Proteomes" id="UP000799437"/>
    </source>
</evidence>
<feature type="compositionally biased region" description="Polar residues" evidence="1">
    <location>
        <begin position="63"/>
        <end position="93"/>
    </location>
</feature>
<feature type="region of interest" description="Disordered" evidence="1">
    <location>
        <begin position="451"/>
        <end position="562"/>
    </location>
</feature>
<evidence type="ECO:0000256" key="1">
    <source>
        <dbReference type="SAM" id="MobiDB-lite"/>
    </source>
</evidence>
<feature type="region of interest" description="Disordered" evidence="1">
    <location>
        <begin position="1069"/>
        <end position="1118"/>
    </location>
</feature>
<feature type="region of interest" description="Disordered" evidence="1">
    <location>
        <begin position="218"/>
        <end position="243"/>
    </location>
</feature>
<feature type="compositionally biased region" description="Polar residues" evidence="1">
    <location>
        <begin position="946"/>
        <end position="956"/>
    </location>
</feature>
<sequence>MPTSHRVDSTLLSLVLSSYSHHSSGQKLCATATAIGASAVGLSIGRPLSTPASAALPNERPTNEQSNMLMTPPHCSNTRSPPFTSLQSSTLETGSHERRPVRMARRMTTSNTKPEIRLSTGRTQMQMPVEDDHFSDVHAELTLRTRPSWIKRLSNYSLQASSHECDSRPVSPSVSYSNASMAFSNAGSTVPMVGQPSPEPLAPNKLVKRSTSIRTFNNTARPTSSRMPTLRRPATSHQRSATLQCQTSLVGSTLDEDMDIRSPGTPSSSEVQYTRFFSPTLKKGRTASSKKKKNGDYMKPIKRIVPDARSEPTLLLAKSVVACSVEIDDLSSQDGDSIDLSRPGTPSFTHIQDQPRDRGLSVSIPIKRQEESSNGTKFRRSFSISDYLPAGPHSRKLRTEKQANNILLRSTSKRTTSAPLLRSQAAAPGGEHLSDQEYIRRDISDPTISHRIIGSSHAGSPVVDRTHESSPNSLARGGISTEGTRKSDSAPRHPRLSTAASEQASTLVGSDHDTRDIGSGDEDFDFQSDTVFDSLRTRGTRSTSGARGPRIETIFPDFSPTNHKANMQSMREIVMKDNGQPVPVETFPHAGIMEEDECTSSPGRTTTATERFDASPPKSQSSGNSLFNSNISASATDHPKPLSLGTLEWDAVAEEESDDDRWSFSDEEIDAPKHRRTFLKTPFAPSKQPSTPCTSSESSNFPALRQNHIEHIDRDARSSIFDWSEQRPSEKSPGSRTPPRPSTVHGKKDADGRGSRAIGRRAPSGLHARSQSVPVVPDLVGKRDTVVTNKFGTWGVGSKGVTEDWNDDFDFDGSNEPRTVGEDDMARADSGFSMFVPKTIREQQSNVLANIGLLREWGLLIEELKELRMRAVHAGLLDDRNKNTWHEVDAMIELADQEADDDPFGGDQSPTSSPGLDLDEFDDMNGMKYAVRTPQKVSASKDDTHLNSPGLSLSQGKSRRRSILRANNDLFNPNQTPPTSKLSQSHTSSPAMTPPAVRTTRPRKDSEAVALSVIEALKRKSTSDSTSTTSQPLPPAKKVPFDTATLKHIVPYVNGLMRRVKEELREAEGLYTSPNHSPKRKEPPHLEHMMDSSTRTFSTSPTERRAKSGDSHFQSNESELAAQMAMTTMTVM</sequence>
<proteinExistence type="predicted"/>
<dbReference type="GO" id="GO:0005096">
    <property type="term" value="F:GTPase activator activity"/>
    <property type="evidence" value="ECO:0007669"/>
    <property type="project" value="InterPro"/>
</dbReference>
<dbReference type="EMBL" id="ML996566">
    <property type="protein sequence ID" value="KAF2761522.1"/>
    <property type="molecule type" value="Genomic_DNA"/>
</dbReference>
<feature type="region of interest" description="Disordered" evidence="1">
    <location>
        <begin position="595"/>
        <end position="639"/>
    </location>
</feature>
<dbReference type="GO" id="GO:1902412">
    <property type="term" value="P:regulation of mitotic cytokinesis"/>
    <property type="evidence" value="ECO:0007669"/>
    <property type="project" value="InterPro"/>
</dbReference>
<feature type="region of interest" description="Disordered" evidence="1">
    <location>
        <begin position="51"/>
        <end position="111"/>
    </location>
</feature>
<feature type="compositionally biased region" description="Polar residues" evidence="1">
    <location>
        <begin position="599"/>
        <end position="609"/>
    </location>
</feature>
<feature type="region of interest" description="Disordered" evidence="1">
    <location>
        <begin position="332"/>
        <end position="361"/>
    </location>
</feature>
<evidence type="ECO:0000313" key="2">
    <source>
        <dbReference type="EMBL" id="KAF2761522.1"/>
    </source>
</evidence>
<feature type="region of interest" description="Disordered" evidence="1">
    <location>
        <begin position="1019"/>
        <end position="1039"/>
    </location>
</feature>
<feature type="compositionally biased region" description="Polar residues" evidence="1">
    <location>
        <begin position="218"/>
        <end position="227"/>
    </location>
</feature>
<dbReference type="Proteomes" id="UP000799437">
    <property type="component" value="Unassembled WGS sequence"/>
</dbReference>
<dbReference type="InterPro" id="IPR045342">
    <property type="entry name" value="Etd1"/>
</dbReference>
<feature type="compositionally biased region" description="Polar residues" evidence="1">
    <location>
        <begin position="617"/>
        <end position="635"/>
    </location>
</feature>
<organism evidence="2 3">
    <name type="scientific">Pseudovirgaria hyperparasitica</name>
    <dbReference type="NCBI Taxonomy" id="470096"/>
    <lineage>
        <taxon>Eukaryota</taxon>
        <taxon>Fungi</taxon>
        <taxon>Dikarya</taxon>
        <taxon>Ascomycota</taxon>
        <taxon>Pezizomycotina</taxon>
        <taxon>Dothideomycetes</taxon>
        <taxon>Dothideomycetes incertae sedis</taxon>
        <taxon>Acrospermales</taxon>
        <taxon>Acrospermaceae</taxon>
        <taxon>Pseudovirgaria</taxon>
    </lineage>
</organism>
<feature type="compositionally biased region" description="Polar residues" evidence="1">
    <location>
        <begin position="498"/>
        <end position="508"/>
    </location>
</feature>
<dbReference type="AlphaFoldDB" id="A0A6A6WFC5"/>
<dbReference type="RefSeq" id="XP_033603973.1">
    <property type="nucleotide sequence ID" value="XM_033746391.1"/>
</dbReference>
<feature type="region of interest" description="Disordered" evidence="1">
    <location>
        <begin position="673"/>
        <end position="700"/>
    </location>
</feature>
<feature type="region of interest" description="Disordered" evidence="1">
    <location>
        <begin position="899"/>
        <end position="922"/>
    </location>
</feature>
<feature type="region of interest" description="Disordered" evidence="1">
    <location>
        <begin position="717"/>
        <end position="769"/>
    </location>
</feature>
<dbReference type="OrthoDB" id="5346713at2759"/>